<dbReference type="Gene3D" id="3.30.450.20">
    <property type="entry name" value="PAS domain"/>
    <property type="match status" value="3"/>
</dbReference>
<comment type="caution">
    <text evidence="5">The sequence shown here is derived from an EMBL/GenBank/DDBJ whole genome shotgun (WGS) entry which is preliminary data.</text>
</comment>
<dbReference type="Gene3D" id="3.30.70.270">
    <property type="match status" value="1"/>
</dbReference>
<sequence>MNSALTPAGPHATPWSKALEEAEAQLWEWDFGDGSQDLARGSDWPLLHPDDRDGMQQALAAHLRGETPSFRHEHRIRCSDGHYRWISVRGHVVERGAGGHPRRMVGSATDIHDFRMALDDGARRFRLMFDAAPIGMTVQSLQRRLLDVNRALCEMLGYDADTLLRQHSYDITHPDDRADDEATREALMSGSSPTVRQHKRYIARDGSALPVQVDVSLLRDENGAPQYFITQVQDVRERRRYEEALHAEKELAQVTLASITDGVLRTDRDGRISFCNIAALRLLGHEQLDAVTGQPFTDVVTFFTERGSQELADPIGRVLAGEQDADTVMPPMLLQNQHGEGVPVEISLGPLRARDGSLLGCVCVLHDLSHMRLLSDQLIHQASHDALTDLPNRRELEAELVHWLSTARLGVSRHTLLYLDLDHFKLINETAGHSTGDRVVREIADRLRTTVPEKAVLARTGGDEFAILLPHSTPADALDLGESLVRTIGAMRFEYEGRSYALSASVGIGVIDADTSDANTVLAEADTACYIAKRHGGGRCQSYSARDAAVRQAFVEGNWASRIQQALENGDVLLYGQRIISAEDAALPNYEVLIRIRDSDGFIHRPMAFLTAAERFGLSGRVDRWVVEHSLATLARHLDRSGQPQFGYTAINLTAHSASDPAFADFLFDALERYRFPPSRLRFEITEGMALRSFGTARRLVSRLRQIGCRVMLDDFGSGFTSFDYLREMKVDGLKIDMSYTRELSADALNRTIVESIIRIGKALGLEIVAEGVETQATREILVALGSDYLQGHLFHVAEPISQLLQLDD</sequence>
<feature type="domain" description="PAS" evidence="1">
    <location>
        <begin position="121"/>
        <end position="191"/>
    </location>
</feature>
<feature type="domain" description="EAL" evidence="3">
    <location>
        <begin position="556"/>
        <end position="809"/>
    </location>
</feature>
<dbReference type="InterPro" id="IPR035965">
    <property type="entry name" value="PAS-like_dom_sf"/>
</dbReference>
<keyword evidence="6" id="KW-1185">Reference proteome</keyword>
<dbReference type="SUPFAM" id="SSF55073">
    <property type="entry name" value="Nucleotide cyclase"/>
    <property type="match status" value="1"/>
</dbReference>
<evidence type="ECO:0000259" key="1">
    <source>
        <dbReference type="PROSITE" id="PS50112"/>
    </source>
</evidence>
<dbReference type="CDD" id="cd01948">
    <property type="entry name" value="EAL"/>
    <property type="match status" value="1"/>
</dbReference>
<dbReference type="InterPro" id="IPR001633">
    <property type="entry name" value="EAL_dom"/>
</dbReference>
<dbReference type="SMART" id="SM00052">
    <property type="entry name" value="EAL"/>
    <property type="match status" value="1"/>
</dbReference>
<accession>A0A970B304</accession>
<dbReference type="PROSITE" id="PS50112">
    <property type="entry name" value="PAS"/>
    <property type="match status" value="2"/>
</dbReference>
<dbReference type="CDD" id="cd01949">
    <property type="entry name" value="GGDEF"/>
    <property type="match status" value="1"/>
</dbReference>
<dbReference type="RefSeq" id="WP_168145976.1">
    <property type="nucleotide sequence ID" value="NZ_JAAVXB010000001.1"/>
</dbReference>
<dbReference type="SMART" id="SM00267">
    <property type="entry name" value="GGDEF"/>
    <property type="match status" value="1"/>
</dbReference>
<evidence type="ECO:0000313" key="5">
    <source>
        <dbReference type="EMBL" id="NKF20707.1"/>
    </source>
</evidence>
<dbReference type="SUPFAM" id="SSF55785">
    <property type="entry name" value="PYP-like sensor domain (PAS domain)"/>
    <property type="match status" value="3"/>
</dbReference>
<gene>
    <name evidence="5" type="ORF">G7Y82_00160</name>
</gene>
<dbReference type="InterPro" id="IPR001610">
    <property type="entry name" value="PAC"/>
</dbReference>
<dbReference type="Pfam" id="PF08447">
    <property type="entry name" value="PAS_3"/>
    <property type="match status" value="1"/>
</dbReference>
<dbReference type="Proteomes" id="UP000653472">
    <property type="component" value="Unassembled WGS sequence"/>
</dbReference>
<dbReference type="SMART" id="SM00086">
    <property type="entry name" value="PAC"/>
    <property type="match status" value="3"/>
</dbReference>
<dbReference type="InterPro" id="IPR013767">
    <property type="entry name" value="PAS_fold"/>
</dbReference>
<dbReference type="SUPFAM" id="SSF141868">
    <property type="entry name" value="EAL domain-like"/>
    <property type="match status" value="1"/>
</dbReference>
<dbReference type="PROSITE" id="PS50883">
    <property type="entry name" value="EAL"/>
    <property type="match status" value="1"/>
</dbReference>
<dbReference type="InterPro" id="IPR000014">
    <property type="entry name" value="PAS"/>
</dbReference>
<dbReference type="AlphaFoldDB" id="A0A970B304"/>
<feature type="domain" description="GGDEF" evidence="4">
    <location>
        <begin position="412"/>
        <end position="545"/>
    </location>
</feature>
<dbReference type="InterPro" id="IPR013656">
    <property type="entry name" value="PAS_4"/>
</dbReference>
<dbReference type="GO" id="GO:0006355">
    <property type="term" value="P:regulation of DNA-templated transcription"/>
    <property type="evidence" value="ECO:0007669"/>
    <property type="project" value="InterPro"/>
</dbReference>
<dbReference type="Pfam" id="PF08448">
    <property type="entry name" value="PAS_4"/>
    <property type="match status" value="1"/>
</dbReference>
<evidence type="ECO:0000313" key="6">
    <source>
        <dbReference type="Proteomes" id="UP000653472"/>
    </source>
</evidence>
<name>A0A970B304_9GAMM</name>
<feature type="domain" description="PAS" evidence="1">
    <location>
        <begin position="247"/>
        <end position="322"/>
    </location>
</feature>
<dbReference type="InterPro" id="IPR035919">
    <property type="entry name" value="EAL_sf"/>
</dbReference>
<dbReference type="InterPro" id="IPR000700">
    <property type="entry name" value="PAS-assoc_C"/>
</dbReference>
<dbReference type="PANTHER" id="PTHR44757:SF4">
    <property type="entry name" value="DIGUANYLATE CYCLASE DGCE-RELATED"/>
    <property type="match status" value="1"/>
</dbReference>
<dbReference type="InterPro" id="IPR013655">
    <property type="entry name" value="PAS_fold_3"/>
</dbReference>
<proteinExistence type="predicted"/>
<dbReference type="InterPro" id="IPR043128">
    <property type="entry name" value="Rev_trsase/Diguanyl_cyclase"/>
</dbReference>
<dbReference type="NCBIfam" id="TIGR00229">
    <property type="entry name" value="sensory_box"/>
    <property type="match status" value="3"/>
</dbReference>
<dbReference type="EMBL" id="JAAVXB010000001">
    <property type="protein sequence ID" value="NKF20707.1"/>
    <property type="molecule type" value="Genomic_DNA"/>
</dbReference>
<evidence type="ECO:0000259" key="4">
    <source>
        <dbReference type="PROSITE" id="PS50887"/>
    </source>
</evidence>
<dbReference type="PROSITE" id="PS50113">
    <property type="entry name" value="PAC"/>
    <property type="match status" value="1"/>
</dbReference>
<dbReference type="Pfam" id="PF00563">
    <property type="entry name" value="EAL"/>
    <property type="match status" value="1"/>
</dbReference>
<evidence type="ECO:0000259" key="2">
    <source>
        <dbReference type="PROSITE" id="PS50113"/>
    </source>
</evidence>
<dbReference type="NCBIfam" id="TIGR00254">
    <property type="entry name" value="GGDEF"/>
    <property type="match status" value="1"/>
</dbReference>
<dbReference type="CDD" id="cd00130">
    <property type="entry name" value="PAS"/>
    <property type="match status" value="3"/>
</dbReference>
<dbReference type="Pfam" id="PF00990">
    <property type="entry name" value="GGDEF"/>
    <property type="match status" value="1"/>
</dbReference>
<dbReference type="PROSITE" id="PS50887">
    <property type="entry name" value="GGDEF"/>
    <property type="match status" value="1"/>
</dbReference>
<organism evidence="5 6">
    <name type="scientific">Solimonas marina</name>
    <dbReference type="NCBI Taxonomy" id="2714601"/>
    <lineage>
        <taxon>Bacteria</taxon>
        <taxon>Pseudomonadati</taxon>
        <taxon>Pseudomonadota</taxon>
        <taxon>Gammaproteobacteria</taxon>
        <taxon>Nevskiales</taxon>
        <taxon>Nevskiaceae</taxon>
        <taxon>Solimonas</taxon>
    </lineage>
</organism>
<dbReference type="PANTHER" id="PTHR44757">
    <property type="entry name" value="DIGUANYLATE CYCLASE DGCP"/>
    <property type="match status" value="1"/>
</dbReference>
<dbReference type="SMART" id="SM00091">
    <property type="entry name" value="PAS"/>
    <property type="match status" value="2"/>
</dbReference>
<protein>
    <submittedName>
        <fullName evidence="5">EAL domain-containing protein</fullName>
    </submittedName>
</protein>
<reference evidence="5" key="1">
    <citation type="submission" date="2020-03" db="EMBL/GenBank/DDBJ databases">
        <title>Solimonas marina sp. nov., isolated from deep seawater of the Pacific Ocean.</title>
        <authorList>
            <person name="Liu X."/>
            <person name="Lai Q."/>
            <person name="Sun F."/>
            <person name="Gai Y."/>
            <person name="Li G."/>
            <person name="Shao Z."/>
        </authorList>
    </citation>
    <scope>NUCLEOTIDE SEQUENCE</scope>
    <source>
        <strain evidence="5">C16B3</strain>
    </source>
</reference>
<dbReference type="Pfam" id="PF00989">
    <property type="entry name" value="PAS"/>
    <property type="match status" value="1"/>
</dbReference>
<dbReference type="InterPro" id="IPR052155">
    <property type="entry name" value="Biofilm_reg_signaling"/>
</dbReference>
<dbReference type="InterPro" id="IPR000160">
    <property type="entry name" value="GGDEF_dom"/>
</dbReference>
<feature type="domain" description="PAC" evidence="2">
    <location>
        <begin position="195"/>
        <end position="247"/>
    </location>
</feature>
<dbReference type="InterPro" id="IPR029787">
    <property type="entry name" value="Nucleotide_cyclase"/>
</dbReference>
<dbReference type="Gene3D" id="3.20.20.450">
    <property type="entry name" value="EAL domain"/>
    <property type="match status" value="1"/>
</dbReference>
<evidence type="ECO:0000259" key="3">
    <source>
        <dbReference type="PROSITE" id="PS50883"/>
    </source>
</evidence>